<dbReference type="RefSeq" id="WP_168372721.1">
    <property type="nucleotide sequence ID" value="NZ_JAAXMD010000034.1"/>
</dbReference>
<accession>A0ABX1IEM5</accession>
<dbReference type="SMART" id="SM01012">
    <property type="entry name" value="ANTAR"/>
    <property type="match status" value="1"/>
</dbReference>
<keyword evidence="1" id="KW-0808">Transferase</keyword>
<dbReference type="Proteomes" id="UP000744032">
    <property type="component" value="Unassembled WGS sequence"/>
</dbReference>
<dbReference type="InterPro" id="IPR036388">
    <property type="entry name" value="WH-like_DNA-bd_sf"/>
</dbReference>
<dbReference type="Gene3D" id="1.10.10.10">
    <property type="entry name" value="Winged helix-like DNA-binding domain superfamily/Winged helix DNA-binding domain"/>
    <property type="match status" value="1"/>
</dbReference>
<dbReference type="InterPro" id="IPR003018">
    <property type="entry name" value="GAF"/>
</dbReference>
<organism evidence="6 7">
    <name type="scientific">Streptomyces galbus</name>
    <dbReference type="NCBI Taxonomy" id="33898"/>
    <lineage>
        <taxon>Bacteria</taxon>
        <taxon>Bacillati</taxon>
        <taxon>Actinomycetota</taxon>
        <taxon>Actinomycetes</taxon>
        <taxon>Kitasatosporales</taxon>
        <taxon>Streptomycetaceae</taxon>
        <taxon>Streptomyces</taxon>
    </lineage>
</organism>
<evidence type="ECO:0000313" key="6">
    <source>
        <dbReference type="EMBL" id="NKQ24103.1"/>
    </source>
</evidence>
<feature type="domain" description="ANTAR" evidence="5">
    <location>
        <begin position="186"/>
        <end position="247"/>
    </location>
</feature>
<sequence length="256" mass="26328">MTVAGDRAPGGEDAEQATRLQRARIARDLTAAVSGVPPDAMPDALCRACVALLPDVSGLSASLAGPDEGAGVVLFASDEVASLLAEMQFTLGEGPSAQALRLRAPVLAPDLTRGPDAGRWPLFAVQAVKAGVEAAFSVPLPGAAGPLGTLDLYRDTAGGMGDGQLRTALLVADALTLAVSVLDRASVDTSDVVTWLQSAESDREEIHQATGMIMVQLGVSAEEALLRLRARAFAQGTTATHVARAVIDGTTDIRHD</sequence>
<dbReference type="SUPFAM" id="SSF55781">
    <property type="entry name" value="GAF domain-like"/>
    <property type="match status" value="1"/>
</dbReference>
<gene>
    <name evidence="6" type="ORF">HF200_06400</name>
</gene>
<dbReference type="PROSITE" id="PS50921">
    <property type="entry name" value="ANTAR"/>
    <property type="match status" value="1"/>
</dbReference>
<proteinExistence type="predicted"/>
<keyword evidence="2" id="KW-0418">Kinase</keyword>
<keyword evidence="3" id="KW-0805">Transcription regulation</keyword>
<dbReference type="EMBL" id="JAAXMD010000034">
    <property type="protein sequence ID" value="NKQ24103.1"/>
    <property type="molecule type" value="Genomic_DNA"/>
</dbReference>
<evidence type="ECO:0000256" key="3">
    <source>
        <dbReference type="ARBA" id="ARBA00023015"/>
    </source>
</evidence>
<evidence type="ECO:0000256" key="1">
    <source>
        <dbReference type="ARBA" id="ARBA00022679"/>
    </source>
</evidence>
<dbReference type="InterPro" id="IPR029016">
    <property type="entry name" value="GAF-like_dom_sf"/>
</dbReference>
<keyword evidence="4" id="KW-0804">Transcription</keyword>
<evidence type="ECO:0000259" key="5">
    <source>
        <dbReference type="PROSITE" id="PS50921"/>
    </source>
</evidence>
<evidence type="ECO:0000256" key="2">
    <source>
        <dbReference type="ARBA" id="ARBA00022777"/>
    </source>
</evidence>
<evidence type="ECO:0000313" key="7">
    <source>
        <dbReference type="Proteomes" id="UP000744032"/>
    </source>
</evidence>
<protein>
    <submittedName>
        <fullName evidence="6">GAF and ANTAR domain-containing protein</fullName>
    </submittedName>
</protein>
<keyword evidence="7" id="KW-1185">Reference proteome</keyword>
<dbReference type="Pfam" id="PF03861">
    <property type="entry name" value="ANTAR"/>
    <property type="match status" value="1"/>
</dbReference>
<dbReference type="Gene3D" id="3.30.450.40">
    <property type="match status" value="1"/>
</dbReference>
<dbReference type="Pfam" id="PF13185">
    <property type="entry name" value="GAF_2"/>
    <property type="match status" value="1"/>
</dbReference>
<comment type="caution">
    <text evidence="6">The sequence shown here is derived from an EMBL/GenBank/DDBJ whole genome shotgun (WGS) entry which is preliminary data.</text>
</comment>
<dbReference type="InterPro" id="IPR011006">
    <property type="entry name" value="CheY-like_superfamily"/>
</dbReference>
<evidence type="ECO:0000256" key="4">
    <source>
        <dbReference type="ARBA" id="ARBA00023163"/>
    </source>
</evidence>
<dbReference type="InterPro" id="IPR005561">
    <property type="entry name" value="ANTAR"/>
</dbReference>
<name>A0ABX1IEM5_STRGB</name>
<dbReference type="SUPFAM" id="SSF52172">
    <property type="entry name" value="CheY-like"/>
    <property type="match status" value="1"/>
</dbReference>
<reference evidence="6 7" key="1">
    <citation type="submission" date="2020-04" db="EMBL/GenBank/DDBJ databases">
        <title>Genome sequence of Streptomyces galbus strain I339.</title>
        <authorList>
            <person name="Silva E.A.N."/>
            <person name="Merces M."/>
            <person name="Castelo Branco A.P.O.T."/>
            <person name="Vasconcelos P.C."/>
            <person name="Costa N.P."/>
            <person name="Marinho G.C.S."/>
            <person name="Oliveira C.J.B."/>
            <person name="Araujo D."/>
            <person name="Rodrigues Junior V.S."/>
            <person name="Almeida R."/>
            <person name="Silva Filho U.R."/>
            <person name="Andrade A.S.A."/>
            <person name="Cibulski S.P."/>
        </authorList>
    </citation>
    <scope>NUCLEOTIDE SEQUENCE [LARGE SCALE GENOMIC DNA]</scope>
    <source>
        <strain evidence="6 7">I339</strain>
    </source>
</reference>